<evidence type="ECO:0000313" key="2">
    <source>
        <dbReference type="Proteomes" id="UP000253759"/>
    </source>
</evidence>
<evidence type="ECO:0000313" key="1">
    <source>
        <dbReference type="EMBL" id="RDE10340.1"/>
    </source>
</evidence>
<keyword evidence="2" id="KW-1185">Reference proteome</keyword>
<accession>A0A369WAE0</accession>
<dbReference type="AlphaFoldDB" id="A0A369WAE0"/>
<organism evidence="1 2">
    <name type="scientific">Pelagibacterium lacus</name>
    <dbReference type="NCBI Taxonomy" id="2282655"/>
    <lineage>
        <taxon>Bacteria</taxon>
        <taxon>Pseudomonadati</taxon>
        <taxon>Pseudomonadota</taxon>
        <taxon>Alphaproteobacteria</taxon>
        <taxon>Hyphomicrobiales</taxon>
        <taxon>Devosiaceae</taxon>
        <taxon>Pelagibacterium</taxon>
    </lineage>
</organism>
<proteinExistence type="predicted"/>
<protein>
    <submittedName>
        <fullName evidence="1">Uncharacterized protein</fullName>
    </submittedName>
</protein>
<name>A0A369WAE0_9HYPH</name>
<dbReference type="Proteomes" id="UP000253759">
    <property type="component" value="Unassembled WGS sequence"/>
</dbReference>
<dbReference type="RefSeq" id="WP_114644632.1">
    <property type="nucleotide sequence ID" value="NZ_QQNH01000002.1"/>
</dbReference>
<comment type="caution">
    <text evidence="1">The sequence shown here is derived from an EMBL/GenBank/DDBJ whole genome shotgun (WGS) entry which is preliminary data.</text>
</comment>
<reference evidence="2" key="1">
    <citation type="submission" date="2018-07" db="EMBL/GenBank/DDBJ databases">
        <authorList>
            <person name="Liu B.-T."/>
            <person name="Du Z."/>
        </authorList>
    </citation>
    <scope>NUCLEOTIDE SEQUENCE [LARGE SCALE GENOMIC DNA]</scope>
    <source>
        <strain evidence="2">XYN52</strain>
    </source>
</reference>
<dbReference type="EMBL" id="QQNH01000002">
    <property type="protein sequence ID" value="RDE10340.1"/>
    <property type="molecule type" value="Genomic_DNA"/>
</dbReference>
<gene>
    <name evidence="1" type="ORF">DVH29_02845</name>
</gene>
<sequence>MPQYIDGAAAKLLRIGRVLDQLADESNGIPDAAMDILTNAQFDIHEILMNYPVRDRSDLSAKFDLLGDLTRDGETYYMETDLIERAKADLREIQLRDREEMALLVCRATDHQTAETQAA</sequence>